<name>A0A5A7S5M4_9NOCA</name>
<dbReference type="HAMAP" id="MF_01384">
    <property type="entry name" value="UreD"/>
    <property type="match status" value="1"/>
</dbReference>
<evidence type="ECO:0000313" key="4">
    <source>
        <dbReference type="EMBL" id="KAA0019511.1"/>
    </source>
</evidence>
<sequence>MLGVGAPGKVGLLELGFERVTERTELVRRYQKSPLQIMRPLYIDPLRPDLAVVFLMSTGGGIVQADRLRMDIDCGADTSVHLTTQAATRVHRMDRDYATQVTHLDVGPRSYVEYLPESVIPYGGARYYQQTVVTADPTATILIGEGVHTGRHAHGEHHHYDVFASDLEIRRPDGDLVAVDAVRLDPGTAPVAGPGVLGNHTLMSTFYAVSPLRPAADIATAIHTALQGAPVSFGTSVLPQDSGAWVRVLGNDSPAMVAAMRSVWNAVRQSLIDVPAPALRKT</sequence>
<comment type="caution">
    <text evidence="4">The sequence shown here is derived from an EMBL/GenBank/DDBJ whole genome shotgun (WGS) entry which is preliminary data.</text>
</comment>
<dbReference type="GO" id="GO:0005737">
    <property type="term" value="C:cytoplasm"/>
    <property type="evidence" value="ECO:0007669"/>
    <property type="project" value="UniProtKB-SubCell"/>
</dbReference>
<dbReference type="OrthoDB" id="9807968at2"/>
<dbReference type="EMBL" id="VLNY01000015">
    <property type="protein sequence ID" value="KAA0019511.1"/>
    <property type="molecule type" value="Genomic_DNA"/>
</dbReference>
<comment type="subcellular location">
    <subcellularLocation>
        <location evidence="3">Cytoplasm</location>
    </subcellularLocation>
</comment>
<reference evidence="4 5" key="1">
    <citation type="submission" date="2019-07" db="EMBL/GenBank/DDBJ databases">
        <title>Rhodococcus cavernicolus sp. nov., isolated from a cave.</title>
        <authorList>
            <person name="Lee S.D."/>
        </authorList>
    </citation>
    <scope>NUCLEOTIDE SEQUENCE [LARGE SCALE GENOMIC DNA]</scope>
    <source>
        <strain evidence="4 5">C1-24</strain>
    </source>
</reference>
<dbReference type="GO" id="GO:0016151">
    <property type="term" value="F:nickel cation binding"/>
    <property type="evidence" value="ECO:0007669"/>
    <property type="project" value="UniProtKB-UniRule"/>
</dbReference>
<comment type="subunit">
    <text evidence="3">UreD, UreF and UreG form a complex that acts as a GTP-hydrolysis-dependent molecular chaperone, activating the urease apoprotein by helping to assemble the nickel containing metallocenter of UreC. The UreE protein probably delivers the nickel.</text>
</comment>
<protein>
    <recommendedName>
        <fullName evidence="3">Urease accessory protein UreD</fullName>
    </recommendedName>
</protein>
<organism evidence="4 5">
    <name type="scientific">Antrihabitans cavernicola</name>
    <dbReference type="NCBI Taxonomy" id="2495913"/>
    <lineage>
        <taxon>Bacteria</taxon>
        <taxon>Bacillati</taxon>
        <taxon>Actinomycetota</taxon>
        <taxon>Actinomycetes</taxon>
        <taxon>Mycobacteriales</taxon>
        <taxon>Nocardiaceae</taxon>
        <taxon>Antrihabitans</taxon>
    </lineage>
</organism>
<gene>
    <name evidence="3" type="primary">ureD</name>
    <name evidence="4" type="ORF">FOY51_22870</name>
</gene>
<dbReference type="PANTHER" id="PTHR33643:SF1">
    <property type="entry name" value="UREASE ACCESSORY PROTEIN D"/>
    <property type="match status" value="1"/>
</dbReference>
<keyword evidence="3" id="KW-0963">Cytoplasm</keyword>
<comment type="function">
    <text evidence="3">Required for maturation of urease via the functional incorporation of the urease nickel metallocenter.</text>
</comment>
<dbReference type="PANTHER" id="PTHR33643">
    <property type="entry name" value="UREASE ACCESSORY PROTEIN D"/>
    <property type="match status" value="1"/>
</dbReference>
<evidence type="ECO:0000256" key="1">
    <source>
        <dbReference type="ARBA" id="ARBA00007177"/>
    </source>
</evidence>
<dbReference type="Proteomes" id="UP000322244">
    <property type="component" value="Unassembled WGS sequence"/>
</dbReference>
<keyword evidence="3" id="KW-0996">Nickel insertion</keyword>
<keyword evidence="2 3" id="KW-0143">Chaperone</keyword>
<comment type="similarity">
    <text evidence="1 3">Belongs to the UreD family.</text>
</comment>
<evidence type="ECO:0000313" key="5">
    <source>
        <dbReference type="Proteomes" id="UP000322244"/>
    </source>
</evidence>
<accession>A0A5A7S5M4</accession>
<evidence type="ECO:0000256" key="2">
    <source>
        <dbReference type="ARBA" id="ARBA00023186"/>
    </source>
</evidence>
<dbReference type="AlphaFoldDB" id="A0A5A7S5M4"/>
<dbReference type="InterPro" id="IPR002669">
    <property type="entry name" value="UreD"/>
</dbReference>
<evidence type="ECO:0000256" key="3">
    <source>
        <dbReference type="HAMAP-Rule" id="MF_01384"/>
    </source>
</evidence>
<dbReference type="Pfam" id="PF01774">
    <property type="entry name" value="UreD"/>
    <property type="match status" value="1"/>
</dbReference>
<proteinExistence type="inferred from homology"/>
<keyword evidence="5" id="KW-1185">Reference proteome</keyword>